<feature type="transmembrane region" description="Helical" evidence="1">
    <location>
        <begin position="122"/>
        <end position="144"/>
    </location>
</feature>
<proteinExistence type="predicted"/>
<protein>
    <recommendedName>
        <fullName evidence="4">ABC transporter permease</fullName>
    </recommendedName>
</protein>
<feature type="transmembrane region" description="Helical" evidence="1">
    <location>
        <begin position="269"/>
        <end position="289"/>
    </location>
</feature>
<feature type="transmembrane region" description="Helical" evidence="1">
    <location>
        <begin position="6"/>
        <end position="27"/>
    </location>
</feature>
<evidence type="ECO:0000256" key="1">
    <source>
        <dbReference type="SAM" id="Phobius"/>
    </source>
</evidence>
<evidence type="ECO:0000313" key="2">
    <source>
        <dbReference type="EMBL" id="MBP1964195.1"/>
    </source>
</evidence>
<comment type="caution">
    <text evidence="2">The sequence shown here is derived from an EMBL/GenBank/DDBJ whole genome shotgun (WGS) entry which is preliminary data.</text>
</comment>
<evidence type="ECO:0000313" key="3">
    <source>
        <dbReference type="Proteomes" id="UP001519344"/>
    </source>
</evidence>
<name>A0ABS4HZX7_9BACL</name>
<feature type="transmembrane region" description="Helical" evidence="1">
    <location>
        <begin position="77"/>
        <end position="101"/>
    </location>
</feature>
<accession>A0ABS4HZX7</accession>
<keyword evidence="1" id="KW-0812">Transmembrane</keyword>
<keyword evidence="3" id="KW-1185">Reference proteome</keyword>
<feature type="transmembrane region" description="Helical" evidence="1">
    <location>
        <begin position="189"/>
        <end position="210"/>
    </location>
</feature>
<dbReference type="EMBL" id="JAGGKV010000008">
    <property type="protein sequence ID" value="MBP1964195.1"/>
    <property type="molecule type" value="Genomic_DNA"/>
</dbReference>
<evidence type="ECO:0008006" key="4">
    <source>
        <dbReference type="Google" id="ProtNLM"/>
    </source>
</evidence>
<sequence>MAYTRLIVLVIMFEVLITAVAGLGVYFGFSIFPYFQSQATGSAVQTVGFNATIPLYMPSLSDLKIPYTYLQSGAQAWGITAFLVSATIIGLQSFVRGMYLGGLKSWVLNRKIVPLVTCGRRYFGDMAAWSIFQSVIGTFIVFLAAAFSPVGLVLMIALLFYSLTPYLTVLQNITFSDALAKAPRMFRRYFGTMLPLALLAMLCTLVISLFRSLTPPWGYAVPLFAYACIGTLLIGELMRKLAAKLLLDGEQVQDHPQDQTLGEIRPRRMVNATIVLLVPLLIAAGIFAVSGKHLSAFEMRSKKQFDGISYTTNFSDVFYASSQKYTAYEWQTSDYSIAISLPDLSGDQKPDELRGIADITWQVNEEIRTVNGNSTQIDVKPIMRKSRLMYRLVRETASNGSFYYSSMRGSASILQGGERMREPLSIQIMVSGDGSHIFAMQYPARFGIAQVFRVSDDGRFLIPGTSQMNPMDFHAYWFTAEQSTENLLDLLAAKNKPNDIATINRAYLALACALQEGDGRMVISLLETMRHAGVSVKAPDWDERTWTNNLHDRYKGASLQMTLDLLTKAGVQGSYESKELLDKSDEKVGVYRFEVPFPDGMLPITYTESKNDGKLLSLNVLD</sequence>
<reference evidence="2 3" key="1">
    <citation type="submission" date="2021-03" db="EMBL/GenBank/DDBJ databases">
        <title>Genomic Encyclopedia of Type Strains, Phase IV (KMG-IV): sequencing the most valuable type-strain genomes for metagenomic binning, comparative biology and taxonomic classification.</title>
        <authorList>
            <person name="Goeker M."/>
        </authorList>
    </citation>
    <scope>NUCLEOTIDE SEQUENCE [LARGE SCALE GENOMIC DNA]</scope>
    <source>
        <strain evidence="2 3">DSM 24950</strain>
    </source>
</reference>
<keyword evidence="1" id="KW-1133">Transmembrane helix</keyword>
<gene>
    <name evidence="2" type="ORF">J2Z65_003418</name>
</gene>
<feature type="transmembrane region" description="Helical" evidence="1">
    <location>
        <begin position="216"/>
        <end position="235"/>
    </location>
</feature>
<dbReference type="Proteomes" id="UP001519344">
    <property type="component" value="Unassembled WGS sequence"/>
</dbReference>
<feature type="transmembrane region" description="Helical" evidence="1">
    <location>
        <begin position="150"/>
        <end position="169"/>
    </location>
</feature>
<keyword evidence="1" id="KW-0472">Membrane</keyword>
<dbReference type="RefSeq" id="WP_205301003.1">
    <property type="nucleotide sequence ID" value="NZ_JAAOZR010000023.1"/>
</dbReference>
<organism evidence="2 3">
    <name type="scientific">Paenibacillus aceris</name>
    <dbReference type="NCBI Taxonomy" id="869555"/>
    <lineage>
        <taxon>Bacteria</taxon>
        <taxon>Bacillati</taxon>
        <taxon>Bacillota</taxon>
        <taxon>Bacilli</taxon>
        <taxon>Bacillales</taxon>
        <taxon>Paenibacillaceae</taxon>
        <taxon>Paenibacillus</taxon>
    </lineage>
</organism>